<comment type="caution">
    <text evidence="1">The sequence shown here is derived from an EMBL/GenBank/DDBJ whole genome shotgun (WGS) entry which is preliminary data.</text>
</comment>
<accession>A0A117NH81</accession>
<dbReference type="EMBL" id="LKAM01000006">
    <property type="protein sequence ID" value="KUM47962.1"/>
    <property type="molecule type" value="Genomic_DNA"/>
</dbReference>
<reference evidence="1" key="1">
    <citation type="journal article" date="2015" name="Genome Biol. Evol.">
        <title>Organellar Genomes of White Spruce (Picea glauca): Assembly and Annotation.</title>
        <authorList>
            <person name="Jackman S.D."/>
            <person name="Warren R.L."/>
            <person name="Gibb E.A."/>
            <person name="Vandervalk B.P."/>
            <person name="Mohamadi H."/>
            <person name="Chu J."/>
            <person name="Raymond A."/>
            <person name="Pleasance S."/>
            <person name="Coope R."/>
            <person name="Wildung M.R."/>
            <person name="Ritland C.E."/>
            <person name="Bousquet J."/>
            <person name="Jones S.J."/>
            <person name="Bohlmann J."/>
            <person name="Birol I."/>
        </authorList>
    </citation>
    <scope>NUCLEOTIDE SEQUENCE [LARGE SCALE GENOMIC DNA]</scope>
    <source>
        <tissue evidence="1">Flushing bud</tissue>
    </source>
</reference>
<organism evidence="1">
    <name type="scientific">Picea glauca</name>
    <name type="common">White spruce</name>
    <name type="synonym">Pinus glauca</name>
    <dbReference type="NCBI Taxonomy" id="3330"/>
    <lineage>
        <taxon>Eukaryota</taxon>
        <taxon>Viridiplantae</taxon>
        <taxon>Streptophyta</taxon>
        <taxon>Embryophyta</taxon>
        <taxon>Tracheophyta</taxon>
        <taxon>Spermatophyta</taxon>
        <taxon>Pinopsida</taxon>
        <taxon>Pinidae</taxon>
        <taxon>Conifers I</taxon>
        <taxon>Pinales</taxon>
        <taxon>Pinaceae</taxon>
        <taxon>Picea</taxon>
    </lineage>
</organism>
<gene>
    <name evidence="1" type="ORF">ABT39_MTgene4957</name>
</gene>
<evidence type="ECO:0000313" key="1">
    <source>
        <dbReference type="EMBL" id="KUM47962.1"/>
    </source>
</evidence>
<keyword evidence="1" id="KW-0496">Mitochondrion</keyword>
<protein>
    <submittedName>
        <fullName evidence="1">Uncharacterized protein</fullName>
    </submittedName>
</protein>
<name>A0A117NH81_PICGL</name>
<geneLocation type="mitochondrion" evidence="1"/>
<sequence>MFHEETYPEIPLLPGETNPDEGVYQLIKHSQLHKVAAHPAVFPFAETISWIISRTDIDNRLIRDTNGKAIASFQTSALDIYENFPTTEVDLTDEWMLRFPLDCREVMKSW</sequence>
<proteinExistence type="predicted"/>
<dbReference type="AlphaFoldDB" id="A0A117NH81"/>